<dbReference type="Pfam" id="PF13075">
    <property type="entry name" value="DUF3939"/>
    <property type="match status" value="1"/>
</dbReference>
<dbReference type="RefSeq" id="WP_093075184.1">
    <property type="nucleotide sequence ID" value="NZ_FOGV01000043.1"/>
</dbReference>
<sequence length="155" mass="18173">MFFRKRKKQVEESSEKGKNIEIISVSIEEMRKAVNAFAANLDDHIPLRSIIKSDHQIDTELLYSYLGGQPDKTFYMSKETYEIFEEPDLPMYIDQVQIACDQYVLETGKEPLVAGNKDRKINYFKLKHYLHETPPFDLYLHPSDRMVTHRKPGDS</sequence>
<reference evidence="2" key="1">
    <citation type="submission" date="2016-10" db="EMBL/GenBank/DDBJ databases">
        <authorList>
            <person name="de Groot N.N."/>
        </authorList>
    </citation>
    <scope>NUCLEOTIDE SEQUENCE [LARGE SCALE GENOMIC DNA]</scope>
    <source>
        <strain evidence="2">10nlg</strain>
    </source>
</reference>
<dbReference type="InterPro" id="IPR025071">
    <property type="entry name" value="DUF3939"/>
</dbReference>
<comment type="caution">
    <text evidence="1">The sequence shown here is derived from an EMBL/GenBank/DDBJ whole genome shotgun (WGS) entry which is preliminary data.</text>
</comment>
<dbReference type="EMBL" id="FOGV01000043">
    <property type="protein sequence ID" value="SES36182.1"/>
    <property type="molecule type" value="Genomic_DNA"/>
</dbReference>
<dbReference type="STRING" id="1464123.SAMN05444126_14310"/>
<keyword evidence="2" id="KW-1185">Reference proteome</keyword>
<evidence type="ECO:0008006" key="3">
    <source>
        <dbReference type="Google" id="ProtNLM"/>
    </source>
</evidence>
<organism evidence="1 2">
    <name type="scientific">Salisediminibacterium halotolerans</name>
    <dbReference type="NCBI Taxonomy" id="517425"/>
    <lineage>
        <taxon>Bacteria</taxon>
        <taxon>Bacillati</taxon>
        <taxon>Bacillota</taxon>
        <taxon>Bacilli</taxon>
        <taxon>Bacillales</taxon>
        <taxon>Bacillaceae</taxon>
        <taxon>Salisediminibacterium</taxon>
    </lineage>
</organism>
<dbReference type="AlphaFoldDB" id="A0A1H9WQI3"/>
<gene>
    <name evidence="1" type="ORF">SAMN05444126_14310</name>
</gene>
<dbReference type="Proteomes" id="UP000199318">
    <property type="component" value="Unassembled WGS sequence"/>
</dbReference>
<protein>
    <recommendedName>
        <fullName evidence="3">DUF3939 domain-containing protein</fullName>
    </recommendedName>
</protein>
<dbReference type="OrthoDB" id="2352834at2"/>
<evidence type="ECO:0000313" key="1">
    <source>
        <dbReference type="EMBL" id="SES36182.1"/>
    </source>
</evidence>
<accession>A0A1H9WQI3</accession>
<name>A0A1H9WQI3_9BACI</name>
<evidence type="ECO:0000313" key="2">
    <source>
        <dbReference type="Proteomes" id="UP000199318"/>
    </source>
</evidence>
<proteinExistence type="predicted"/>